<gene>
    <name evidence="6" type="ORF">QCA50_018109</name>
</gene>
<evidence type="ECO:0000313" key="7">
    <source>
        <dbReference type="Proteomes" id="UP001385951"/>
    </source>
</evidence>
<dbReference type="SUPFAM" id="SSF50475">
    <property type="entry name" value="FMN-binding split barrel"/>
    <property type="match status" value="1"/>
</dbReference>
<dbReference type="PANTHER" id="PTHR33798:SF5">
    <property type="entry name" value="FLAVIN REDUCTASE LIKE DOMAIN-CONTAINING PROTEIN"/>
    <property type="match status" value="1"/>
</dbReference>
<comment type="similarity">
    <text evidence="4">Belongs to the flavoredoxin family.</text>
</comment>
<accession>A0AAW0FBM6</accession>
<dbReference type="Pfam" id="PF01613">
    <property type="entry name" value="Flavin_Reduct"/>
    <property type="match status" value="1"/>
</dbReference>
<dbReference type="InterPro" id="IPR002563">
    <property type="entry name" value="Flavin_Rdtase-like_dom"/>
</dbReference>
<keyword evidence="3" id="KW-0288">FMN</keyword>
<dbReference type="AlphaFoldDB" id="A0AAW0FBM6"/>
<dbReference type="EMBL" id="JASBNA010000066">
    <property type="protein sequence ID" value="KAK7678810.1"/>
    <property type="molecule type" value="Genomic_DNA"/>
</dbReference>
<comment type="caution">
    <text evidence="6">The sequence shown here is derived from an EMBL/GenBank/DDBJ whole genome shotgun (WGS) entry which is preliminary data.</text>
</comment>
<evidence type="ECO:0000313" key="6">
    <source>
        <dbReference type="EMBL" id="KAK7678810.1"/>
    </source>
</evidence>
<dbReference type="InterPro" id="IPR012349">
    <property type="entry name" value="Split_barrel_FMN-bd"/>
</dbReference>
<sequence length="270" mass="30516">MSVHPDLKVVESQRPPFHDDEFKFTQTRKTDWTPGSGANDDQWKSHKKLEINPYAEGRSPVDNYKTTISGILPRPIGFISTVSKDGEHRNLAPFLFFNGVNVDPPIYTIGISGNTKDTAINILETKELTINIISEWFIEAANFTSIDAPKGIDEWKLSGLTPAESTFVKPSHVAESAFSIEAKLIHSHDWKSKTDPSKVTGQLFIVEGLNFHIREDVINKEKNVIDIKKLKPVTRLGGISYGRILEGFELPRPEYKKDILDHEEYENLTK</sequence>
<dbReference type="PANTHER" id="PTHR33798">
    <property type="entry name" value="FLAVOPROTEIN OXYGENASE"/>
    <property type="match status" value="1"/>
</dbReference>
<dbReference type="Gene3D" id="2.30.110.10">
    <property type="entry name" value="Electron Transport, Fmn-binding Protein, Chain A"/>
    <property type="match status" value="1"/>
</dbReference>
<reference evidence="6 7" key="1">
    <citation type="submission" date="2022-09" db="EMBL/GenBank/DDBJ databases">
        <authorList>
            <person name="Palmer J.M."/>
        </authorList>
    </citation>
    <scope>NUCLEOTIDE SEQUENCE [LARGE SCALE GENOMIC DNA]</scope>
    <source>
        <strain evidence="6 7">DSM 7382</strain>
    </source>
</reference>
<keyword evidence="2" id="KW-0285">Flavoprotein</keyword>
<evidence type="ECO:0000256" key="3">
    <source>
        <dbReference type="ARBA" id="ARBA00022643"/>
    </source>
</evidence>
<comment type="cofactor">
    <cofactor evidence="1">
        <name>FMN</name>
        <dbReference type="ChEBI" id="CHEBI:58210"/>
    </cofactor>
</comment>
<keyword evidence="7" id="KW-1185">Reference proteome</keyword>
<evidence type="ECO:0000256" key="1">
    <source>
        <dbReference type="ARBA" id="ARBA00001917"/>
    </source>
</evidence>
<dbReference type="GO" id="GO:0010181">
    <property type="term" value="F:FMN binding"/>
    <property type="evidence" value="ECO:0007669"/>
    <property type="project" value="InterPro"/>
</dbReference>
<protein>
    <recommendedName>
        <fullName evidence="5">Flavin reductase like domain-containing protein</fullName>
    </recommendedName>
</protein>
<name>A0AAW0FBM6_9APHY</name>
<organism evidence="6 7">
    <name type="scientific">Cerrena zonata</name>
    <dbReference type="NCBI Taxonomy" id="2478898"/>
    <lineage>
        <taxon>Eukaryota</taxon>
        <taxon>Fungi</taxon>
        <taxon>Dikarya</taxon>
        <taxon>Basidiomycota</taxon>
        <taxon>Agaricomycotina</taxon>
        <taxon>Agaricomycetes</taxon>
        <taxon>Polyporales</taxon>
        <taxon>Cerrenaceae</taxon>
        <taxon>Cerrena</taxon>
    </lineage>
</organism>
<evidence type="ECO:0000256" key="2">
    <source>
        <dbReference type="ARBA" id="ARBA00022630"/>
    </source>
</evidence>
<evidence type="ECO:0000259" key="5">
    <source>
        <dbReference type="Pfam" id="PF01613"/>
    </source>
</evidence>
<evidence type="ECO:0000256" key="4">
    <source>
        <dbReference type="ARBA" id="ARBA00038054"/>
    </source>
</evidence>
<feature type="domain" description="Flavin reductase like" evidence="5">
    <location>
        <begin position="72"/>
        <end position="217"/>
    </location>
</feature>
<dbReference type="Proteomes" id="UP001385951">
    <property type="component" value="Unassembled WGS sequence"/>
</dbReference>
<proteinExistence type="inferred from homology"/>